<dbReference type="EMBL" id="CADIJQ010000001">
    <property type="protein sequence ID" value="CAB3667429.1"/>
    <property type="molecule type" value="Genomic_DNA"/>
</dbReference>
<dbReference type="RefSeq" id="WP_175168943.1">
    <property type="nucleotide sequence ID" value="NZ_CADIJQ010000001.1"/>
</dbReference>
<evidence type="ECO:0000313" key="2">
    <source>
        <dbReference type="Proteomes" id="UP000494269"/>
    </source>
</evidence>
<dbReference type="AlphaFoldDB" id="A0A6S6ZBF2"/>
<organism evidence="1 2">
    <name type="scientific">Achromobacter kerstersii</name>
    <dbReference type="NCBI Taxonomy" id="1353890"/>
    <lineage>
        <taxon>Bacteria</taxon>
        <taxon>Pseudomonadati</taxon>
        <taxon>Pseudomonadota</taxon>
        <taxon>Betaproteobacteria</taxon>
        <taxon>Burkholderiales</taxon>
        <taxon>Alcaligenaceae</taxon>
        <taxon>Achromobacter</taxon>
    </lineage>
</organism>
<protein>
    <recommendedName>
        <fullName evidence="3">DUF748 domain-containing protein</fullName>
    </recommendedName>
</protein>
<dbReference type="PANTHER" id="PTHR30441:SF8">
    <property type="entry name" value="DUF748 DOMAIN-CONTAINING PROTEIN"/>
    <property type="match status" value="1"/>
</dbReference>
<dbReference type="Pfam" id="PF05359">
    <property type="entry name" value="DUF748"/>
    <property type="match status" value="1"/>
</dbReference>
<proteinExistence type="predicted"/>
<name>A0A6S6ZBF2_9BURK</name>
<dbReference type="PANTHER" id="PTHR30441">
    <property type="entry name" value="DUF748 DOMAIN-CONTAINING PROTEIN"/>
    <property type="match status" value="1"/>
</dbReference>
<evidence type="ECO:0008006" key="3">
    <source>
        <dbReference type="Google" id="ProtNLM"/>
    </source>
</evidence>
<dbReference type="Proteomes" id="UP000494269">
    <property type="component" value="Unassembled WGS sequence"/>
</dbReference>
<evidence type="ECO:0000313" key="1">
    <source>
        <dbReference type="EMBL" id="CAB3667429.1"/>
    </source>
</evidence>
<reference evidence="1 2" key="1">
    <citation type="submission" date="2020-04" db="EMBL/GenBank/DDBJ databases">
        <authorList>
            <person name="De Canck E."/>
        </authorList>
    </citation>
    <scope>NUCLEOTIDE SEQUENCE [LARGE SCALE GENOMIC DNA]</scope>
    <source>
        <strain evidence="1 2">LMG 3441</strain>
    </source>
</reference>
<sequence>MSTNAVAPRQRSALGTTMGVLLVLIALAAVLAFAATRIVEQRIAGMLGPRGQVADIQVGFRQVVLTDVNVPGSANQTAVRAKRVVLEPEWSAFLRHEAVFKSVVVEGFDFSVIRGADGDMQIAPALQTALHSGDGGDGKSRRPMPIHMGELILRDGRLDYLDAAVAKPPHRIPFKNVQARLSPVAIPGDGTQSDFEFNGIVEDNRNGESTVHAQGRLAVGSTDADMKVAVRNMDIRHAAPYLSANGAGTLTGGTMDLDMTTKIAKQELRAAGTVALRGLQFSGDGSLFSLPRKAVLAAMKDKSGVLRFEFALRGSLDNPKFSVTRGFAAQVARGFGRAIGIGAEGAAEGVSGAVKELGDAISDMLSP</sequence>
<gene>
    <name evidence="1" type="ORF">LMG3441_00887</name>
</gene>
<dbReference type="GO" id="GO:0005886">
    <property type="term" value="C:plasma membrane"/>
    <property type="evidence" value="ECO:0007669"/>
    <property type="project" value="TreeGrafter"/>
</dbReference>
<dbReference type="InterPro" id="IPR052894">
    <property type="entry name" value="AsmA-related"/>
</dbReference>
<dbReference type="InterPro" id="IPR008023">
    <property type="entry name" value="DUF748"/>
</dbReference>
<accession>A0A6S6ZBF2</accession>
<keyword evidence="2" id="KW-1185">Reference proteome</keyword>
<dbReference type="GO" id="GO:0090313">
    <property type="term" value="P:regulation of protein targeting to membrane"/>
    <property type="evidence" value="ECO:0007669"/>
    <property type="project" value="TreeGrafter"/>
</dbReference>